<gene>
    <name evidence="2" type="ordered locus">CNC06180</name>
</gene>
<dbReference type="EMBL" id="AE017343">
    <property type="protein sequence ID" value="AAW42670.2"/>
    <property type="molecule type" value="Genomic_DNA"/>
</dbReference>
<accession>Q55WN6</accession>
<dbReference type="PaxDb" id="214684-Q5KJK9"/>
<dbReference type="RefSeq" id="XP_569977.2">
    <property type="nucleotide sequence ID" value="XM_569977.2"/>
</dbReference>
<keyword evidence="3" id="KW-1185">Reference proteome</keyword>
<proteinExistence type="predicted"/>
<accession>Q5KJK9</accession>
<dbReference type="VEuPathDB" id="FungiDB:CNC06180"/>
<organism evidence="2 3">
    <name type="scientific">Cryptococcus deneoformans (strain JEC21 / ATCC MYA-565)</name>
    <name type="common">Cryptococcus neoformans var. neoformans serotype D</name>
    <dbReference type="NCBI Taxonomy" id="214684"/>
    <lineage>
        <taxon>Eukaryota</taxon>
        <taxon>Fungi</taxon>
        <taxon>Dikarya</taxon>
        <taxon>Basidiomycota</taxon>
        <taxon>Agaricomycotina</taxon>
        <taxon>Tremellomycetes</taxon>
        <taxon>Tremellales</taxon>
        <taxon>Cryptococcaceae</taxon>
        <taxon>Cryptococcus</taxon>
        <taxon>Cryptococcus neoformans species complex</taxon>
    </lineage>
</organism>
<dbReference type="InterPro" id="IPR022234">
    <property type="entry name" value="DUF3759"/>
</dbReference>
<dbReference type="Pfam" id="PF12585">
    <property type="entry name" value="DUF3759"/>
    <property type="match status" value="1"/>
</dbReference>
<dbReference type="InParanoid" id="Q5KJK9"/>
<dbReference type="GO" id="GO:0005737">
    <property type="term" value="C:cytoplasm"/>
    <property type="evidence" value="ECO:0000318"/>
    <property type="project" value="GO_Central"/>
</dbReference>
<dbReference type="PANTHER" id="PTHR37450">
    <property type="entry name" value="CIPC PROTEIN"/>
    <property type="match status" value="1"/>
</dbReference>
<dbReference type="HOGENOM" id="CLU_143683_2_0_1"/>
<feature type="region of interest" description="Disordered" evidence="1">
    <location>
        <begin position="158"/>
        <end position="178"/>
    </location>
</feature>
<reference evidence="2 3" key="1">
    <citation type="journal article" date="2005" name="Science">
        <title>The genome of the basidiomycetous yeast and human pathogen Cryptococcus neoformans.</title>
        <authorList>
            <person name="Loftus B.J."/>
            <person name="Fung E."/>
            <person name="Roncaglia P."/>
            <person name="Rowley D."/>
            <person name="Amedeo P."/>
            <person name="Bruno D."/>
            <person name="Vamathevan J."/>
            <person name="Miranda M."/>
            <person name="Anderson I.J."/>
            <person name="Fraser J.A."/>
            <person name="Allen J.E."/>
            <person name="Bosdet I.E."/>
            <person name="Brent M.R."/>
            <person name="Chiu R."/>
            <person name="Doering T.L."/>
            <person name="Donlin M.J."/>
            <person name="D'Souza C.A."/>
            <person name="Fox D.S."/>
            <person name="Grinberg V."/>
            <person name="Fu J."/>
            <person name="Fukushima M."/>
            <person name="Haas B.J."/>
            <person name="Huang J.C."/>
            <person name="Janbon G."/>
            <person name="Jones S.J."/>
            <person name="Koo H.L."/>
            <person name="Krzywinski M.I."/>
            <person name="Kwon-Chung J.K."/>
            <person name="Lengeler K.B."/>
            <person name="Maiti R."/>
            <person name="Marra M.A."/>
            <person name="Marra R.E."/>
            <person name="Mathewson C.A."/>
            <person name="Mitchell T.G."/>
            <person name="Pertea M."/>
            <person name="Riggs F.R."/>
            <person name="Salzberg S.L."/>
            <person name="Schein J.E."/>
            <person name="Shvartsbeyn A."/>
            <person name="Shin H."/>
            <person name="Shumway M."/>
            <person name="Specht C.A."/>
            <person name="Suh B.B."/>
            <person name="Tenney A."/>
            <person name="Utterback T.R."/>
            <person name="Wickes B.L."/>
            <person name="Wortman J.R."/>
            <person name="Wye N.H."/>
            <person name="Kronstad J.W."/>
            <person name="Lodge J.K."/>
            <person name="Heitman J."/>
            <person name="Davis R.W."/>
            <person name="Fraser C.M."/>
            <person name="Hyman R.W."/>
        </authorList>
    </citation>
    <scope>NUCLEOTIDE SEQUENCE [LARGE SCALE GENOMIC DNA]</scope>
    <source>
        <strain evidence="3">JEC21 / ATCC MYA-565</strain>
    </source>
</reference>
<protein>
    <recommendedName>
        <fullName evidence="4">CipC protein</fullName>
    </recommendedName>
</protein>
<dbReference type="eggNOG" id="ENOG502S76S">
    <property type="taxonomic scope" value="Eukaryota"/>
</dbReference>
<evidence type="ECO:0000256" key="1">
    <source>
        <dbReference type="SAM" id="MobiDB-lite"/>
    </source>
</evidence>
<evidence type="ECO:0000313" key="3">
    <source>
        <dbReference type="Proteomes" id="UP000002149"/>
    </source>
</evidence>
<evidence type="ECO:0000313" key="2">
    <source>
        <dbReference type="EMBL" id="AAW42670.2"/>
    </source>
</evidence>
<dbReference type="STRING" id="214684.Q5KJK9"/>
<evidence type="ECO:0008006" key="4">
    <source>
        <dbReference type="Google" id="ProtNLM"/>
    </source>
</evidence>
<sequence length="178" mass="19643">MVILITFNQQSVTACCHAREAKAMHGTPSSPRSPLYKAHLFPFLCLLLQQQRPVTLLNDLTPNTSISMGLFDFFNNDPSGRDEVYNLDPNNQAHKAKLSHELIGGAAGFEAMKAYENHVARNGKPPSHALAKQMLAGFAAAEVDKLFETKGLDGWDREEAKRHAKAQAEQALDQSGHY</sequence>
<dbReference type="OrthoDB" id="9895617at2759"/>
<dbReference type="AlphaFoldDB" id="Q5KJK9"/>
<dbReference type="Proteomes" id="UP000002149">
    <property type="component" value="Chromosome 3"/>
</dbReference>
<dbReference type="PANTHER" id="PTHR37450:SF1">
    <property type="entry name" value="CIPC PROTEIN"/>
    <property type="match status" value="1"/>
</dbReference>
<dbReference type="KEGG" id="cne:CNC06180"/>
<dbReference type="GeneID" id="3256571"/>
<name>Q5KJK9_CRYD1</name>